<comment type="caution">
    <text evidence="6">Lacks conserved residue(s) required for the propagation of feature annotation.</text>
</comment>
<evidence type="ECO:0000256" key="3">
    <source>
        <dbReference type="ARBA" id="ARBA00022723"/>
    </source>
</evidence>
<dbReference type="Pfam" id="PF12890">
    <property type="entry name" value="DHOase"/>
    <property type="match status" value="1"/>
</dbReference>
<feature type="binding site" evidence="6">
    <location>
        <position position="232"/>
    </location>
    <ligand>
        <name>Zn(2+)</name>
        <dbReference type="ChEBI" id="CHEBI:29105"/>
        <label>2</label>
    </ligand>
</feature>
<dbReference type="KEGG" id="pfer:IRI77_18100"/>
<dbReference type="PANTHER" id="PTHR43668:SF2">
    <property type="entry name" value="ALLANTOINASE"/>
    <property type="match status" value="1"/>
</dbReference>
<feature type="binding site" evidence="6">
    <location>
        <position position="152"/>
    </location>
    <ligand>
        <name>Zn(2+)</name>
        <dbReference type="ChEBI" id="CHEBI:29105"/>
        <label>1</label>
    </ligand>
</feature>
<evidence type="ECO:0000259" key="7">
    <source>
        <dbReference type="Pfam" id="PF12890"/>
    </source>
</evidence>
<gene>
    <name evidence="6" type="primary">pyrC</name>
    <name evidence="8" type="ORF">IRI77_18100</name>
</gene>
<proteinExistence type="inferred from homology"/>
<dbReference type="SUPFAM" id="SSF51556">
    <property type="entry name" value="Metallo-dependent hydrolases"/>
    <property type="match status" value="1"/>
</dbReference>
<comment type="function">
    <text evidence="1 6">Catalyzes the reversible cyclization of carbamoyl aspartate to dihydroorotate.</text>
</comment>
<feature type="binding site" evidence="6">
    <location>
        <position position="179"/>
    </location>
    <ligand>
        <name>Zn(2+)</name>
        <dbReference type="ChEBI" id="CHEBI:29105"/>
        <label>2</label>
    </ligand>
</feature>
<feature type="binding site" evidence="6">
    <location>
        <position position="152"/>
    </location>
    <ligand>
        <name>Zn(2+)</name>
        <dbReference type="ChEBI" id="CHEBI:29105"/>
        <label>2</label>
    </ligand>
</feature>
<reference evidence="8 9" key="1">
    <citation type="submission" date="2020-10" db="EMBL/GenBank/DDBJ databases">
        <title>Complete genome sequence of Paludibaculum fermentans P105T, a facultatively anaerobic acidobacterium capable of dissimilatory Fe(III) reduction.</title>
        <authorList>
            <person name="Dedysh S.N."/>
            <person name="Beletsky A.V."/>
            <person name="Kulichevskaya I.S."/>
            <person name="Mardanov A.V."/>
            <person name="Ravin N.V."/>
        </authorList>
    </citation>
    <scope>NUCLEOTIDE SEQUENCE [LARGE SCALE GENOMIC DNA]</scope>
    <source>
        <strain evidence="8 9">P105</strain>
    </source>
</reference>
<feature type="domain" description="Dihydroorotase catalytic" evidence="7">
    <location>
        <begin position="51"/>
        <end position="237"/>
    </location>
</feature>
<dbReference type="InterPro" id="IPR032466">
    <property type="entry name" value="Metal_Hydrolase"/>
</dbReference>
<dbReference type="InterPro" id="IPR024403">
    <property type="entry name" value="DHOase_cat"/>
</dbReference>
<feature type="active site" evidence="6">
    <location>
        <position position="305"/>
    </location>
</feature>
<dbReference type="RefSeq" id="WP_194453432.1">
    <property type="nucleotide sequence ID" value="NZ_CP063849.1"/>
</dbReference>
<evidence type="ECO:0000256" key="1">
    <source>
        <dbReference type="ARBA" id="ARBA00002368"/>
    </source>
</evidence>
<accession>A0A7S7SPC8</accession>
<feature type="binding site" evidence="6">
    <location>
        <position position="309"/>
    </location>
    <ligand>
        <name>substrate</name>
    </ligand>
</feature>
<dbReference type="GO" id="GO:0005737">
    <property type="term" value="C:cytoplasm"/>
    <property type="evidence" value="ECO:0007669"/>
    <property type="project" value="TreeGrafter"/>
</dbReference>
<dbReference type="PROSITE" id="PS00482">
    <property type="entry name" value="DIHYDROOROTASE_1"/>
    <property type="match status" value="1"/>
</dbReference>
<protein>
    <recommendedName>
        <fullName evidence="6">Dihydroorotase</fullName>
        <shortName evidence="6">DHOase</shortName>
        <ecNumber evidence="6">3.5.2.3</ecNumber>
    </recommendedName>
</protein>
<keyword evidence="6" id="KW-0862">Zinc</keyword>
<feature type="binding site" evidence="6">
    <location>
        <position position="60"/>
    </location>
    <ligand>
        <name>Zn(2+)</name>
        <dbReference type="ChEBI" id="CHEBI:29105"/>
        <label>1</label>
    </ligand>
</feature>
<comment type="similarity">
    <text evidence="2 6">Belongs to the metallo-dependent hydrolases superfamily. DHOase family. Class I DHOase subfamily.</text>
</comment>
<dbReference type="InterPro" id="IPR004722">
    <property type="entry name" value="DHOase"/>
</dbReference>
<organism evidence="8 9">
    <name type="scientific">Paludibaculum fermentans</name>
    <dbReference type="NCBI Taxonomy" id="1473598"/>
    <lineage>
        <taxon>Bacteria</taxon>
        <taxon>Pseudomonadati</taxon>
        <taxon>Acidobacteriota</taxon>
        <taxon>Terriglobia</taxon>
        <taxon>Bryobacterales</taxon>
        <taxon>Bryobacteraceae</taxon>
        <taxon>Paludibaculum</taxon>
    </lineage>
</organism>
<feature type="binding site" evidence="6">
    <location>
        <begin position="62"/>
        <end position="64"/>
    </location>
    <ligand>
        <name>substrate</name>
    </ligand>
</feature>
<keyword evidence="3 6" id="KW-0479">Metal-binding</keyword>
<dbReference type="GO" id="GO:0008270">
    <property type="term" value="F:zinc ion binding"/>
    <property type="evidence" value="ECO:0007669"/>
    <property type="project" value="UniProtKB-UniRule"/>
</dbReference>
<dbReference type="HAMAP" id="MF_00220_B">
    <property type="entry name" value="PyrC_classI_B"/>
    <property type="match status" value="1"/>
</dbReference>
<evidence type="ECO:0000256" key="6">
    <source>
        <dbReference type="HAMAP-Rule" id="MF_00220"/>
    </source>
</evidence>
<dbReference type="UniPathway" id="UPA00070">
    <property type="reaction ID" value="UER00117"/>
</dbReference>
<feature type="binding site" evidence="6">
    <location>
        <position position="94"/>
    </location>
    <ligand>
        <name>substrate</name>
    </ligand>
</feature>
<dbReference type="EC" id="3.5.2.3" evidence="6"/>
<comment type="catalytic activity">
    <reaction evidence="6">
        <text>(S)-dihydroorotate + H2O = N-carbamoyl-L-aspartate + H(+)</text>
        <dbReference type="Rhea" id="RHEA:24296"/>
        <dbReference type="ChEBI" id="CHEBI:15377"/>
        <dbReference type="ChEBI" id="CHEBI:15378"/>
        <dbReference type="ChEBI" id="CHEBI:30864"/>
        <dbReference type="ChEBI" id="CHEBI:32814"/>
        <dbReference type="EC" id="3.5.2.3"/>
    </reaction>
</comment>
<dbReference type="InterPro" id="IPR011059">
    <property type="entry name" value="Metal-dep_hydrolase_composite"/>
</dbReference>
<comment type="cofactor">
    <cofactor evidence="6">
        <name>Zn(2+)</name>
        <dbReference type="ChEBI" id="CHEBI:29105"/>
    </cofactor>
    <text evidence="6">Binds 2 Zn(2+) ions per subunit.</text>
</comment>
<dbReference type="GO" id="GO:0044205">
    <property type="term" value="P:'de novo' UMP biosynthetic process"/>
    <property type="evidence" value="ECO:0007669"/>
    <property type="project" value="UniProtKB-UniRule"/>
</dbReference>
<evidence type="ECO:0000313" key="9">
    <source>
        <dbReference type="Proteomes" id="UP000593892"/>
    </source>
</evidence>
<evidence type="ECO:0000256" key="4">
    <source>
        <dbReference type="ARBA" id="ARBA00022801"/>
    </source>
</evidence>
<dbReference type="GO" id="GO:0004038">
    <property type="term" value="F:allantoinase activity"/>
    <property type="evidence" value="ECO:0007669"/>
    <property type="project" value="TreeGrafter"/>
</dbReference>
<dbReference type="AlphaFoldDB" id="A0A7S7SPC8"/>
<dbReference type="InterPro" id="IPR050138">
    <property type="entry name" value="DHOase/Allantoinase_Hydrolase"/>
</dbReference>
<dbReference type="GO" id="GO:0004151">
    <property type="term" value="F:dihydroorotase activity"/>
    <property type="evidence" value="ECO:0007669"/>
    <property type="project" value="UniProtKB-UniRule"/>
</dbReference>
<dbReference type="GO" id="GO:0006145">
    <property type="term" value="P:purine nucleobase catabolic process"/>
    <property type="evidence" value="ECO:0007669"/>
    <property type="project" value="TreeGrafter"/>
</dbReference>
<dbReference type="PROSITE" id="PS00483">
    <property type="entry name" value="DIHYDROOROTASE_2"/>
    <property type="match status" value="1"/>
</dbReference>
<keyword evidence="9" id="KW-1185">Reference proteome</keyword>
<dbReference type="SUPFAM" id="SSF51338">
    <property type="entry name" value="Composite domain of metallo-dependent hydrolases"/>
    <property type="match status" value="1"/>
</dbReference>
<comment type="pathway">
    <text evidence="6">Pyrimidine metabolism; UMP biosynthesis via de novo pathway; (S)-dihydroorotate from bicarbonate: step 3/3.</text>
</comment>
<feature type="binding site" evidence="6">
    <location>
        <position position="305"/>
    </location>
    <ligand>
        <name>Zn(2+)</name>
        <dbReference type="ChEBI" id="CHEBI:29105"/>
        <label>1</label>
    </ligand>
</feature>
<evidence type="ECO:0000256" key="5">
    <source>
        <dbReference type="ARBA" id="ARBA00022975"/>
    </source>
</evidence>
<keyword evidence="4 6" id="KW-0378">Hydrolase</keyword>
<feature type="binding site" evidence="6">
    <location>
        <begin position="323"/>
        <end position="324"/>
    </location>
    <ligand>
        <name>substrate</name>
    </ligand>
</feature>
<dbReference type="EMBL" id="CP063849">
    <property type="protein sequence ID" value="QOY91778.1"/>
    <property type="molecule type" value="Genomic_DNA"/>
</dbReference>
<keyword evidence="5 6" id="KW-0665">Pyrimidine biosynthesis</keyword>
<dbReference type="Gene3D" id="3.20.20.140">
    <property type="entry name" value="Metal-dependent hydrolases"/>
    <property type="match status" value="1"/>
</dbReference>
<dbReference type="PANTHER" id="PTHR43668">
    <property type="entry name" value="ALLANTOINASE"/>
    <property type="match status" value="1"/>
</dbReference>
<evidence type="ECO:0000256" key="2">
    <source>
        <dbReference type="ARBA" id="ARBA00010286"/>
    </source>
</evidence>
<sequence>MKLLIQNGRVICPETGHDAVADVLIEDGRIAGVGPGLSTSGAEVIDAAGLVVAPGFIDIHVHLREPGFEHAETIETGAQAAAAGGFTTVCCMPNTNPVNDSVTVTKYIVETARRKAAINVFPIGAITKGSNGEELASIGSMIAAGAVAISDDGKPVMNARVIRRAMETARALDIPVIEHCEDLNLSAGGDMHECDDSVRLGLRGIPSASEDVMVARDIILAELTGVRYHVAHISTKNAVAMVAYAKQRGLRVTAEATQHHIALDTGHMKPYDSAYKMKPPLRCEHDVKAVVDGVVSGAIDCLATDHAPHAGDDKMQEFERCPFGIIGLETALGVSLEVLVHSGLISLPRLIALYTSEPARVIGWKNELARGALKPGYVGDVTVFHPEYPWVYDVKNSLSKSSNTPFSGRTFQGGPILTIVGGQVVWRADGF</sequence>
<evidence type="ECO:0000313" key="8">
    <source>
        <dbReference type="EMBL" id="QOY91778.1"/>
    </source>
</evidence>
<dbReference type="Proteomes" id="UP000593892">
    <property type="component" value="Chromosome"/>
</dbReference>
<name>A0A7S7SPC8_PALFE</name>
<dbReference type="InterPro" id="IPR002195">
    <property type="entry name" value="Dihydroorotase_CS"/>
</dbReference>
<dbReference type="NCBIfam" id="TIGR00857">
    <property type="entry name" value="pyrC_multi"/>
    <property type="match status" value="1"/>
</dbReference>
<feature type="binding site" evidence="6">
    <location>
        <position position="62"/>
    </location>
    <ligand>
        <name>Zn(2+)</name>
        <dbReference type="ChEBI" id="CHEBI:29105"/>
        <label>1</label>
    </ligand>
</feature>
<dbReference type="CDD" id="cd01317">
    <property type="entry name" value="DHOase_IIa"/>
    <property type="match status" value="1"/>
</dbReference>